<dbReference type="Proteomes" id="UP001620626">
    <property type="component" value="Unassembled WGS sequence"/>
</dbReference>
<comment type="caution">
    <text evidence="2">The sequence shown here is derived from an EMBL/GenBank/DDBJ whole genome shotgun (WGS) entry which is preliminary data.</text>
</comment>
<keyword evidence="1" id="KW-0732">Signal</keyword>
<proteinExistence type="predicted"/>
<dbReference type="AlphaFoldDB" id="A0ABD2IR27"/>
<gene>
    <name evidence="2" type="ORF">niasHT_034255</name>
</gene>
<keyword evidence="3" id="KW-1185">Reference proteome</keyword>
<protein>
    <submittedName>
        <fullName evidence="2">Uncharacterized protein</fullName>
    </submittedName>
</protein>
<evidence type="ECO:0000313" key="3">
    <source>
        <dbReference type="Proteomes" id="UP001620626"/>
    </source>
</evidence>
<accession>A0ABD2IR27</accession>
<organism evidence="2 3">
    <name type="scientific">Heterodera trifolii</name>
    <dbReference type="NCBI Taxonomy" id="157864"/>
    <lineage>
        <taxon>Eukaryota</taxon>
        <taxon>Metazoa</taxon>
        <taxon>Ecdysozoa</taxon>
        <taxon>Nematoda</taxon>
        <taxon>Chromadorea</taxon>
        <taxon>Rhabditida</taxon>
        <taxon>Tylenchina</taxon>
        <taxon>Tylenchomorpha</taxon>
        <taxon>Tylenchoidea</taxon>
        <taxon>Heteroderidae</taxon>
        <taxon>Heteroderinae</taxon>
        <taxon>Heterodera</taxon>
    </lineage>
</organism>
<name>A0ABD2IR27_9BILA</name>
<feature type="chain" id="PRO_5044792034" evidence="1">
    <location>
        <begin position="24"/>
        <end position="101"/>
    </location>
</feature>
<evidence type="ECO:0000313" key="2">
    <source>
        <dbReference type="EMBL" id="KAL3081597.1"/>
    </source>
</evidence>
<feature type="signal peptide" evidence="1">
    <location>
        <begin position="1"/>
        <end position="23"/>
    </location>
</feature>
<evidence type="ECO:0000256" key="1">
    <source>
        <dbReference type="SAM" id="SignalP"/>
    </source>
</evidence>
<reference evidence="2 3" key="1">
    <citation type="submission" date="2024-10" db="EMBL/GenBank/DDBJ databases">
        <authorList>
            <person name="Kim D."/>
        </authorList>
    </citation>
    <scope>NUCLEOTIDE SEQUENCE [LARGE SCALE GENOMIC DNA]</scope>
    <source>
        <strain evidence="2">BH-2024</strain>
    </source>
</reference>
<dbReference type="EMBL" id="JBICBT010001132">
    <property type="protein sequence ID" value="KAL3081597.1"/>
    <property type="molecule type" value="Genomic_DNA"/>
</dbReference>
<sequence length="101" mass="11221">MFLRLFCITTFCYLLLLLELCDTAKLCYSGRNKMYSSKQCSSGSFDINYVCQKYTCEGGRSSFTLRTCAMKSTGCIAGTRTCRFSGGKGSCQRCEGDLCNL</sequence>